<dbReference type="Proteomes" id="UP001138921">
    <property type="component" value="Unassembled WGS sequence"/>
</dbReference>
<reference evidence="1" key="1">
    <citation type="journal article" date="2021" name="Microorganisms">
        <title>Phylogenomic Reconstruction and Metabolic Potential of the Genus Aminobacter.</title>
        <authorList>
            <person name="Artuso I."/>
            <person name="Turrini P."/>
            <person name="Pirolo M."/>
            <person name="Lugli G.A."/>
            <person name="Ventura M."/>
            <person name="Visca P."/>
        </authorList>
    </citation>
    <scope>NUCLEOTIDE SEQUENCE</scope>
    <source>
        <strain evidence="1">LMG 26462</strain>
    </source>
</reference>
<evidence type="ECO:0000313" key="1">
    <source>
        <dbReference type="EMBL" id="MBT1154409.1"/>
    </source>
</evidence>
<dbReference type="AlphaFoldDB" id="A0A9X1A6W5"/>
<evidence type="ECO:0000313" key="2">
    <source>
        <dbReference type="Proteomes" id="UP001138921"/>
    </source>
</evidence>
<sequence>MIDASWVIVCRTTGKPVMETFNFELCQFVRSERYRVVPIRAWLASLNQQEHDHD</sequence>
<accession>A0A9X1A6W5</accession>
<organism evidence="1 2">
    <name type="scientific">Aminobacter anthyllidis</name>
    <dbReference type="NCBI Taxonomy" id="1035067"/>
    <lineage>
        <taxon>Bacteria</taxon>
        <taxon>Pseudomonadati</taxon>
        <taxon>Pseudomonadota</taxon>
        <taxon>Alphaproteobacteria</taxon>
        <taxon>Hyphomicrobiales</taxon>
        <taxon>Phyllobacteriaceae</taxon>
        <taxon>Aminobacter</taxon>
    </lineage>
</organism>
<keyword evidence="2" id="KW-1185">Reference proteome</keyword>
<comment type="caution">
    <text evidence="1">The sequence shown here is derived from an EMBL/GenBank/DDBJ whole genome shotgun (WGS) entry which is preliminary data.</text>
</comment>
<dbReference type="RefSeq" id="WP_214385598.1">
    <property type="nucleotide sequence ID" value="NZ_JAFLWW010000001.1"/>
</dbReference>
<proteinExistence type="predicted"/>
<protein>
    <submittedName>
        <fullName evidence="1">Uncharacterized protein</fullName>
    </submittedName>
</protein>
<reference evidence="1" key="2">
    <citation type="submission" date="2021-03" db="EMBL/GenBank/DDBJ databases">
        <authorList>
            <person name="Artuso I."/>
            <person name="Turrini P."/>
            <person name="Pirolo M."/>
            <person name="Lugli G.A."/>
            <person name="Ventura M."/>
            <person name="Visca P."/>
        </authorList>
    </citation>
    <scope>NUCLEOTIDE SEQUENCE</scope>
    <source>
        <strain evidence="1">LMG 26462</strain>
    </source>
</reference>
<gene>
    <name evidence="1" type="ORF">J1C56_02265</name>
</gene>
<dbReference type="EMBL" id="JAFLWW010000001">
    <property type="protein sequence ID" value="MBT1154409.1"/>
    <property type="molecule type" value="Genomic_DNA"/>
</dbReference>
<name>A0A9X1A6W5_9HYPH</name>